<keyword evidence="3" id="KW-0479">Metal-binding</keyword>
<evidence type="ECO:0000256" key="5">
    <source>
        <dbReference type="ARBA" id="ARBA00023002"/>
    </source>
</evidence>
<keyword evidence="5" id="KW-0560">Oxidoreductase</keyword>
<gene>
    <name evidence="9" type="primary">Alkbh6</name>
    <name evidence="9" type="ORF">LOC62_05G007107</name>
</gene>
<dbReference type="PANTHER" id="PTHR46030:SF1">
    <property type="entry name" value="ALPHA-KETOGLUTARATE-DEPENDENT DIOXYGENASE ALKB HOMOLOG 6"/>
    <property type="match status" value="1"/>
</dbReference>
<dbReference type="GO" id="GO:0005634">
    <property type="term" value="C:nucleus"/>
    <property type="evidence" value="ECO:0007669"/>
    <property type="project" value="UniProtKB-SubCell"/>
</dbReference>
<evidence type="ECO:0000256" key="4">
    <source>
        <dbReference type="ARBA" id="ARBA00022964"/>
    </source>
</evidence>
<dbReference type="InterPro" id="IPR037151">
    <property type="entry name" value="AlkB-like_sf"/>
</dbReference>
<keyword evidence="4 9" id="KW-0223">Dioxygenase</keyword>
<comment type="subcellular location">
    <subcellularLocation>
        <location evidence="1">Nucleus</location>
    </subcellularLocation>
</comment>
<evidence type="ECO:0000256" key="3">
    <source>
        <dbReference type="ARBA" id="ARBA00022723"/>
    </source>
</evidence>
<dbReference type="InterPro" id="IPR027450">
    <property type="entry name" value="AlkB-like"/>
</dbReference>
<dbReference type="PROSITE" id="PS51471">
    <property type="entry name" value="FE2OG_OXY"/>
    <property type="match status" value="1"/>
</dbReference>
<keyword evidence="6" id="KW-0408">Iron</keyword>
<proteinExistence type="inferred from homology"/>
<dbReference type="RefSeq" id="XP_062629615.1">
    <property type="nucleotide sequence ID" value="XM_062773631.1"/>
</dbReference>
<evidence type="ECO:0000313" key="10">
    <source>
        <dbReference type="Proteomes" id="UP000827549"/>
    </source>
</evidence>
<dbReference type="InterPro" id="IPR032862">
    <property type="entry name" value="ALKBH6"/>
</dbReference>
<dbReference type="InterPro" id="IPR005123">
    <property type="entry name" value="Oxoglu/Fe-dep_dioxygenase_dom"/>
</dbReference>
<evidence type="ECO:0000256" key="1">
    <source>
        <dbReference type="ARBA" id="ARBA00004123"/>
    </source>
</evidence>
<dbReference type="Gene3D" id="2.60.120.590">
    <property type="entry name" value="Alpha-ketoglutarate-dependent dioxygenase AlkB-like"/>
    <property type="match status" value="1"/>
</dbReference>
<dbReference type="AlphaFoldDB" id="A0AAF0YGT1"/>
<dbReference type="PANTHER" id="PTHR46030">
    <property type="entry name" value="ALPHA-KETOGLUTARATE-DEPENDENT DIOXYGENASE ALKB HOMOLOG 6"/>
    <property type="match status" value="1"/>
</dbReference>
<reference evidence="9" key="1">
    <citation type="submission" date="2023-10" db="EMBL/GenBank/DDBJ databases">
        <authorList>
            <person name="Noh H."/>
        </authorList>
    </citation>
    <scope>NUCLEOTIDE SEQUENCE</scope>
    <source>
        <strain evidence="9">DUCC4014</strain>
    </source>
</reference>
<evidence type="ECO:0000313" key="9">
    <source>
        <dbReference type="EMBL" id="WOO83589.1"/>
    </source>
</evidence>
<keyword evidence="10" id="KW-1185">Reference proteome</keyword>
<dbReference type="GO" id="GO:0046872">
    <property type="term" value="F:metal ion binding"/>
    <property type="evidence" value="ECO:0007669"/>
    <property type="project" value="UniProtKB-KW"/>
</dbReference>
<feature type="domain" description="Fe2OG dioxygenase" evidence="8">
    <location>
        <begin position="114"/>
        <end position="275"/>
    </location>
</feature>
<dbReference type="Pfam" id="PF13532">
    <property type="entry name" value="2OG-FeII_Oxy_2"/>
    <property type="match status" value="1"/>
</dbReference>
<comment type="similarity">
    <text evidence="2">Belongs to the alkB family.</text>
</comment>
<dbReference type="SUPFAM" id="SSF51197">
    <property type="entry name" value="Clavaminate synthase-like"/>
    <property type="match status" value="1"/>
</dbReference>
<dbReference type="GO" id="GO:0051213">
    <property type="term" value="F:dioxygenase activity"/>
    <property type="evidence" value="ECO:0007669"/>
    <property type="project" value="UniProtKB-KW"/>
</dbReference>
<keyword evidence="7" id="KW-0539">Nucleus</keyword>
<dbReference type="GeneID" id="87810281"/>
<evidence type="ECO:0000256" key="6">
    <source>
        <dbReference type="ARBA" id="ARBA00023004"/>
    </source>
</evidence>
<name>A0AAF0YGT1_9TREE</name>
<dbReference type="Proteomes" id="UP000827549">
    <property type="component" value="Chromosome 5"/>
</dbReference>
<sequence length="293" mass="31186">MAPSPPPEPSFDALKPLKVQGLPPAGYYIPNFITEEEEELLLRKVAESPQPKWKTVGSGRRLQYWGGTLTKSNILVPEPMPDWLSAHPDIVARIDTFLDVAAGLPENSDAHALGVNQVLVNEYQPGQGISPHEDGPAFRPLVATLSLGAYTVLDLHHYISPSAPSPPMIPTEGSVGRAIAAVPLGHVLLMPRSLFILSGSAYSAHLHGIAERSADWVVRDAAVQSSTVDADGAPPVVVANAPLLGDAEVQAAIASDGGWRAERGTRVSLTFRHAERVLKGGAFAMVGGRMQRT</sequence>
<protein>
    <submittedName>
        <fullName evidence="9">Alpha-ketoglutarate-dependent dioxygenase alkB 6</fullName>
    </submittedName>
</protein>
<dbReference type="EMBL" id="CP086718">
    <property type="protein sequence ID" value="WOO83589.1"/>
    <property type="molecule type" value="Genomic_DNA"/>
</dbReference>
<evidence type="ECO:0000256" key="7">
    <source>
        <dbReference type="ARBA" id="ARBA00023242"/>
    </source>
</evidence>
<evidence type="ECO:0000256" key="2">
    <source>
        <dbReference type="ARBA" id="ARBA00007879"/>
    </source>
</evidence>
<evidence type="ECO:0000259" key="8">
    <source>
        <dbReference type="PROSITE" id="PS51471"/>
    </source>
</evidence>
<organism evidence="9 10">
    <name type="scientific">Vanrija pseudolonga</name>
    <dbReference type="NCBI Taxonomy" id="143232"/>
    <lineage>
        <taxon>Eukaryota</taxon>
        <taxon>Fungi</taxon>
        <taxon>Dikarya</taxon>
        <taxon>Basidiomycota</taxon>
        <taxon>Agaricomycotina</taxon>
        <taxon>Tremellomycetes</taxon>
        <taxon>Trichosporonales</taxon>
        <taxon>Trichosporonaceae</taxon>
        <taxon>Vanrija</taxon>
    </lineage>
</organism>
<accession>A0AAF0YGT1</accession>